<proteinExistence type="predicted"/>
<evidence type="ECO:0000256" key="14">
    <source>
        <dbReference type="SAM" id="Phobius"/>
    </source>
</evidence>
<evidence type="ECO:0000256" key="3">
    <source>
        <dbReference type="ARBA" id="ARBA00012438"/>
    </source>
</evidence>
<dbReference type="PROSITE" id="PS50109">
    <property type="entry name" value="HIS_KIN"/>
    <property type="match status" value="1"/>
</dbReference>
<dbReference type="GO" id="GO:0005886">
    <property type="term" value="C:plasma membrane"/>
    <property type="evidence" value="ECO:0007669"/>
    <property type="project" value="UniProtKB-SubCell"/>
</dbReference>
<dbReference type="Pfam" id="PF00512">
    <property type="entry name" value="HisKA"/>
    <property type="match status" value="1"/>
</dbReference>
<keyword evidence="6" id="KW-0808">Transferase</keyword>
<evidence type="ECO:0000256" key="12">
    <source>
        <dbReference type="ARBA" id="ARBA00023012"/>
    </source>
</evidence>
<evidence type="ECO:0000256" key="1">
    <source>
        <dbReference type="ARBA" id="ARBA00000085"/>
    </source>
</evidence>
<dbReference type="InterPro" id="IPR004358">
    <property type="entry name" value="Sig_transdc_His_kin-like_C"/>
</dbReference>
<dbReference type="InterPro" id="IPR005467">
    <property type="entry name" value="His_kinase_dom"/>
</dbReference>
<dbReference type="Pfam" id="PF00672">
    <property type="entry name" value="HAMP"/>
    <property type="match status" value="1"/>
</dbReference>
<dbReference type="InterPro" id="IPR003660">
    <property type="entry name" value="HAMP_dom"/>
</dbReference>
<dbReference type="STRING" id="1045775.SAMN05216378_2783"/>
<evidence type="ECO:0000256" key="8">
    <source>
        <dbReference type="ARBA" id="ARBA00022741"/>
    </source>
</evidence>
<keyword evidence="4" id="KW-1003">Cell membrane</keyword>
<comment type="catalytic activity">
    <reaction evidence="1">
        <text>ATP + protein L-histidine = ADP + protein N-phospho-L-histidine.</text>
        <dbReference type="EC" id="2.7.13.3"/>
    </reaction>
</comment>
<dbReference type="RefSeq" id="WP_091185804.1">
    <property type="nucleotide sequence ID" value="NZ_FOMT01000002.1"/>
</dbReference>
<dbReference type="InterPro" id="IPR003661">
    <property type="entry name" value="HisK_dim/P_dom"/>
</dbReference>
<evidence type="ECO:0000256" key="7">
    <source>
        <dbReference type="ARBA" id="ARBA00022692"/>
    </source>
</evidence>
<dbReference type="InterPro" id="IPR036097">
    <property type="entry name" value="HisK_dim/P_sf"/>
</dbReference>
<dbReference type="Gene3D" id="6.10.340.10">
    <property type="match status" value="1"/>
</dbReference>
<evidence type="ECO:0000256" key="9">
    <source>
        <dbReference type="ARBA" id="ARBA00022777"/>
    </source>
</evidence>
<organism evidence="17 18">
    <name type="scientific">Paenibacillus catalpae</name>
    <dbReference type="NCBI Taxonomy" id="1045775"/>
    <lineage>
        <taxon>Bacteria</taxon>
        <taxon>Bacillati</taxon>
        <taxon>Bacillota</taxon>
        <taxon>Bacilli</taxon>
        <taxon>Bacillales</taxon>
        <taxon>Paenibacillaceae</taxon>
        <taxon>Paenibacillus</taxon>
    </lineage>
</organism>
<dbReference type="Proteomes" id="UP000198855">
    <property type="component" value="Unassembled WGS sequence"/>
</dbReference>
<feature type="transmembrane region" description="Helical" evidence="14">
    <location>
        <begin position="175"/>
        <end position="195"/>
    </location>
</feature>
<evidence type="ECO:0000256" key="6">
    <source>
        <dbReference type="ARBA" id="ARBA00022679"/>
    </source>
</evidence>
<gene>
    <name evidence="17" type="ORF">SAMN05216378_2783</name>
</gene>
<evidence type="ECO:0000313" key="17">
    <source>
        <dbReference type="EMBL" id="SFE22267.1"/>
    </source>
</evidence>
<keyword evidence="18" id="KW-1185">Reference proteome</keyword>
<dbReference type="PROSITE" id="PS50885">
    <property type="entry name" value="HAMP"/>
    <property type="match status" value="1"/>
</dbReference>
<dbReference type="Gene3D" id="1.10.287.130">
    <property type="match status" value="1"/>
</dbReference>
<accession>A0A1I1YRX2</accession>
<dbReference type="SMART" id="SM00388">
    <property type="entry name" value="HisKA"/>
    <property type="match status" value="1"/>
</dbReference>
<dbReference type="FunFam" id="1.10.287.130:FF:000001">
    <property type="entry name" value="Two-component sensor histidine kinase"/>
    <property type="match status" value="1"/>
</dbReference>
<dbReference type="Gene3D" id="3.30.565.10">
    <property type="entry name" value="Histidine kinase-like ATPase, C-terminal domain"/>
    <property type="match status" value="1"/>
</dbReference>
<evidence type="ECO:0000256" key="2">
    <source>
        <dbReference type="ARBA" id="ARBA00004651"/>
    </source>
</evidence>
<comment type="subcellular location">
    <subcellularLocation>
        <location evidence="2">Cell membrane</location>
        <topology evidence="2">Multi-pass membrane protein</topology>
    </subcellularLocation>
</comment>
<name>A0A1I1YRX2_9BACL</name>
<dbReference type="CDD" id="cd00082">
    <property type="entry name" value="HisKA"/>
    <property type="match status" value="1"/>
</dbReference>
<keyword evidence="9 17" id="KW-0418">Kinase</keyword>
<dbReference type="CDD" id="cd06225">
    <property type="entry name" value="HAMP"/>
    <property type="match status" value="1"/>
</dbReference>
<evidence type="ECO:0000259" key="15">
    <source>
        <dbReference type="PROSITE" id="PS50109"/>
    </source>
</evidence>
<evidence type="ECO:0000256" key="10">
    <source>
        <dbReference type="ARBA" id="ARBA00022840"/>
    </source>
</evidence>
<dbReference type="InterPro" id="IPR036890">
    <property type="entry name" value="HATPase_C_sf"/>
</dbReference>
<feature type="domain" description="Histidine kinase" evidence="15">
    <location>
        <begin position="267"/>
        <end position="488"/>
    </location>
</feature>
<dbReference type="PANTHER" id="PTHR45528">
    <property type="entry name" value="SENSOR HISTIDINE KINASE CPXA"/>
    <property type="match status" value="1"/>
</dbReference>
<dbReference type="SUPFAM" id="SSF158472">
    <property type="entry name" value="HAMP domain-like"/>
    <property type="match status" value="1"/>
</dbReference>
<dbReference type="InterPro" id="IPR050398">
    <property type="entry name" value="HssS/ArlS-like"/>
</dbReference>
<evidence type="ECO:0000256" key="5">
    <source>
        <dbReference type="ARBA" id="ARBA00022553"/>
    </source>
</evidence>
<keyword evidence="7 14" id="KW-0812">Transmembrane</keyword>
<dbReference type="SMART" id="SM00304">
    <property type="entry name" value="HAMP"/>
    <property type="match status" value="1"/>
</dbReference>
<feature type="transmembrane region" description="Helical" evidence="14">
    <location>
        <begin position="7"/>
        <end position="29"/>
    </location>
</feature>
<dbReference type="FunFam" id="3.30.565.10:FF:000006">
    <property type="entry name" value="Sensor histidine kinase WalK"/>
    <property type="match status" value="1"/>
</dbReference>
<dbReference type="Pfam" id="PF02518">
    <property type="entry name" value="HATPase_c"/>
    <property type="match status" value="1"/>
</dbReference>
<dbReference type="AlphaFoldDB" id="A0A1I1YRX2"/>
<dbReference type="OrthoDB" id="335833at2"/>
<dbReference type="SUPFAM" id="SSF55874">
    <property type="entry name" value="ATPase domain of HSP90 chaperone/DNA topoisomerase II/histidine kinase"/>
    <property type="match status" value="1"/>
</dbReference>
<dbReference type="SMART" id="SM00387">
    <property type="entry name" value="HATPase_c"/>
    <property type="match status" value="1"/>
</dbReference>
<protein>
    <recommendedName>
        <fullName evidence="3">histidine kinase</fullName>
        <ecNumber evidence="3">2.7.13.3</ecNumber>
    </recommendedName>
</protein>
<sequence length="502" mass="57406">MSLRFRLLLSFTSVVIVSVILFVLSSYLLSVAVTGDVRSLNNFYNIHYSLHPLSEEEESLFLDLKYLAKNDPEQLKNKQLLEQYNIKLKMEQAALVVREKDSIFYTAPSLSGVDFSAILPAYDMGNNVIRNTLNAGSRFFSYSKFDFYFSSDKNEKGSIFVIHERSPFAQVIRRLLPILIGLFAVILLLTGFLLYRYVTRKIIKPLEQLRRSAEQIKAGDLTYELKAVSKDEVGQLVQTFDQMRQRLYDSIQLQLHYEENRKQLISNISHDLRTPITTIKGYAEGIRDGVTNTEEKLNKYVAAIHTRASDMERLVNELLFFSKLDLKKEPFSFQKLELNSFLYNVADEMSIEFHNQEVEVVWENRPEQPLYVLADREKLKRVIMNLLDNCLKYMNQPPKQITVATEQQAEYAVITIKDNGPGIPEEALPFIFERFYRAEPSRNQTVAGGSGLGLAIAQQIVEGHGGRISASSELGRGTSIAFTLKLFENRRGGNNNDTDINC</sequence>
<dbReference type="PRINTS" id="PR00344">
    <property type="entry name" value="BCTRLSENSOR"/>
</dbReference>
<evidence type="ECO:0000256" key="4">
    <source>
        <dbReference type="ARBA" id="ARBA00022475"/>
    </source>
</evidence>
<evidence type="ECO:0000256" key="11">
    <source>
        <dbReference type="ARBA" id="ARBA00022989"/>
    </source>
</evidence>
<dbReference type="GO" id="GO:0005524">
    <property type="term" value="F:ATP binding"/>
    <property type="evidence" value="ECO:0007669"/>
    <property type="project" value="UniProtKB-KW"/>
</dbReference>
<keyword evidence="11 14" id="KW-1133">Transmembrane helix</keyword>
<keyword evidence="12" id="KW-0902">Two-component regulatory system</keyword>
<dbReference type="EC" id="2.7.13.3" evidence="3"/>
<evidence type="ECO:0000259" key="16">
    <source>
        <dbReference type="PROSITE" id="PS50885"/>
    </source>
</evidence>
<feature type="domain" description="HAMP" evidence="16">
    <location>
        <begin position="200"/>
        <end position="252"/>
    </location>
</feature>
<keyword evidence="8" id="KW-0547">Nucleotide-binding</keyword>
<dbReference type="SUPFAM" id="SSF47384">
    <property type="entry name" value="Homodimeric domain of signal transducing histidine kinase"/>
    <property type="match status" value="1"/>
</dbReference>
<dbReference type="GO" id="GO:0000155">
    <property type="term" value="F:phosphorelay sensor kinase activity"/>
    <property type="evidence" value="ECO:0007669"/>
    <property type="project" value="InterPro"/>
</dbReference>
<evidence type="ECO:0000313" key="18">
    <source>
        <dbReference type="Proteomes" id="UP000198855"/>
    </source>
</evidence>
<reference evidence="18" key="1">
    <citation type="submission" date="2016-10" db="EMBL/GenBank/DDBJ databases">
        <authorList>
            <person name="Varghese N."/>
            <person name="Submissions S."/>
        </authorList>
    </citation>
    <scope>NUCLEOTIDE SEQUENCE [LARGE SCALE GENOMIC DNA]</scope>
    <source>
        <strain evidence="18">CGMCC 1.10784</strain>
    </source>
</reference>
<keyword evidence="5" id="KW-0597">Phosphoprotein</keyword>
<keyword evidence="10" id="KW-0067">ATP-binding</keyword>
<dbReference type="PANTHER" id="PTHR45528:SF1">
    <property type="entry name" value="SENSOR HISTIDINE KINASE CPXA"/>
    <property type="match status" value="1"/>
</dbReference>
<evidence type="ECO:0000256" key="13">
    <source>
        <dbReference type="ARBA" id="ARBA00023136"/>
    </source>
</evidence>
<keyword evidence="13 14" id="KW-0472">Membrane</keyword>
<dbReference type="CDD" id="cd00075">
    <property type="entry name" value="HATPase"/>
    <property type="match status" value="1"/>
</dbReference>
<dbReference type="EMBL" id="FOMT01000002">
    <property type="protein sequence ID" value="SFE22267.1"/>
    <property type="molecule type" value="Genomic_DNA"/>
</dbReference>
<dbReference type="InterPro" id="IPR003594">
    <property type="entry name" value="HATPase_dom"/>
</dbReference>